<name>A0A143Z529_9LACT</name>
<protein>
    <submittedName>
        <fullName evidence="1">Uncharacterized protein</fullName>
    </submittedName>
</protein>
<sequence length="54" mass="5912">MMQERGRDKIPASFLYPNIVYVSAEQNAALGSTSRTMLGWLTASLRLSAPVVRG</sequence>
<dbReference type="EMBL" id="FNYT01000015">
    <property type="protein sequence ID" value="SEJ49821.1"/>
    <property type="molecule type" value="Genomic_DNA"/>
</dbReference>
<gene>
    <name evidence="2" type="ORF">SAMN05216375_11554</name>
    <name evidence="1" type="ORF">TR210_2216</name>
</gene>
<accession>A0A143Z529</accession>
<evidence type="ECO:0000313" key="3">
    <source>
        <dbReference type="Proteomes" id="UP000076878"/>
    </source>
</evidence>
<dbReference type="Proteomes" id="UP000076878">
    <property type="component" value="Unassembled WGS sequence"/>
</dbReference>
<dbReference type="Proteomes" id="UP000199280">
    <property type="component" value="Unassembled WGS sequence"/>
</dbReference>
<proteinExistence type="predicted"/>
<dbReference type="AlphaFoldDB" id="A0A143Z529"/>
<evidence type="ECO:0000313" key="2">
    <source>
        <dbReference type="EMBL" id="SEJ49821.1"/>
    </source>
</evidence>
<evidence type="ECO:0000313" key="4">
    <source>
        <dbReference type="Proteomes" id="UP000199280"/>
    </source>
</evidence>
<dbReference type="EMBL" id="FJNB01000018">
    <property type="protein sequence ID" value="CZR05415.1"/>
    <property type="molecule type" value="Genomic_DNA"/>
</dbReference>
<organism evidence="1 3">
    <name type="scientific">Trichococcus ilyis</name>
    <dbReference type="NCBI Taxonomy" id="640938"/>
    <lineage>
        <taxon>Bacteria</taxon>
        <taxon>Bacillati</taxon>
        <taxon>Bacillota</taxon>
        <taxon>Bacilli</taxon>
        <taxon>Lactobacillales</taxon>
        <taxon>Carnobacteriaceae</taxon>
        <taxon>Trichococcus</taxon>
    </lineage>
</organism>
<evidence type="ECO:0000313" key="1">
    <source>
        <dbReference type="EMBL" id="CZR05415.1"/>
    </source>
</evidence>
<dbReference type="STRING" id="640938.TR210_2216"/>
<reference evidence="2 4" key="2">
    <citation type="submission" date="2016-10" db="EMBL/GenBank/DDBJ databases">
        <authorList>
            <person name="Varghese N."/>
            <person name="Submissions S."/>
        </authorList>
    </citation>
    <scope>NUCLEOTIDE SEQUENCE [LARGE SCALE GENOMIC DNA]</scope>
    <source>
        <strain evidence="2 4">DSM 22150</strain>
    </source>
</reference>
<keyword evidence="4" id="KW-1185">Reference proteome</keyword>
<reference evidence="1 3" key="1">
    <citation type="submission" date="2016-02" db="EMBL/GenBank/DDBJ databases">
        <authorList>
            <person name="Wen L."/>
            <person name="He K."/>
            <person name="Yang H."/>
        </authorList>
    </citation>
    <scope>NUCLEOTIDE SEQUENCE [LARGE SCALE GENOMIC DNA]</scope>
    <source>
        <strain evidence="1">Trichococcus_R210</strain>
    </source>
</reference>